<evidence type="ECO:0000313" key="3">
    <source>
        <dbReference type="Proteomes" id="UP000015105"/>
    </source>
</evidence>
<dbReference type="AlphaFoldDB" id="A0A453S2X5"/>
<dbReference type="Pfam" id="PF13966">
    <property type="entry name" value="zf-RVT"/>
    <property type="match status" value="1"/>
</dbReference>
<dbReference type="Proteomes" id="UP000015105">
    <property type="component" value="Chromosome 7D"/>
</dbReference>
<evidence type="ECO:0000313" key="2">
    <source>
        <dbReference type="EnsemblPlants" id="AET7Gv20797800.26"/>
    </source>
</evidence>
<sequence>KSSSLLDWLYKIEFGPPIEAKRGWPNCDLCPLCKRVQECGTHLFYKCHFTRRLWSLIIDKYHILGLDTTGWPLFDSVEAWWASTCDNDTPNHQPKASLTMLVSWTMWNERNARVFKHKSAPPTILLASIETEANLWIIAGANKLGSIILRE</sequence>
<feature type="domain" description="Reverse transcriptase zinc-binding" evidence="1">
    <location>
        <begin position="20"/>
        <end position="54"/>
    </location>
</feature>
<reference evidence="2" key="3">
    <citation type="journal article" date="2017" name="Nature">
        <title>Genome sequence of the progenitor of the wheat D genome Aegilops tauschii.</title>
        <authorList>
            <person name="Luo M.C."/>
            <person name="Gu Y.Q."/>
            <person name="Puiu D."/>
            <person name="Wang H."/>
            <person name="Twardziok S.O."/>
            <person name="Deal K.R."/>
            <person name="Huo N."/>
            <person name="Zhu T."/>
            <person name="Wang L."/>
            <person name="Wang Y."/>
            <person name="McGuire P.E."/>
            <person name="Liu S."/>
            <person name="Long H."/>
            <person name="Ramasamy R.K."/>
            <person name="Rodriguez J.C."/>
            <person name="Van S.L."/>
            <person name="Yuan L."/>
            <person name="Wang Z."/>
            <person name="Xia Z."/>
            <person name="Xiao L."/>
            <person name="Anderson O.D."/>
            <person name="Ouyang S."/>
            <person name="Liang Y."/>
            <person name="Zimin A.V."/>
            <person name="Pertea G."/>
            <person name="Qi P."/>
            <person name="Bennetzen J.L."/>
            <person name="Dai X."/>
            <person name="Dawson M.W."/>
            <person name="Muller H.G."/>
            <person name="Kugler K."/>
            <person name="Rivarola-Duarte L."/>
            <person name="Spannagl M."/>
            <person name="Mayer K.F.X."/>
            <person name="Lu F.H."/>
            <person name="Bevan M.W."/>
            <person name="Leroy P."/>
            <person name="Li P."/>
            <person name="You F.M."/>
            <person name="Sun Q."/>
            <person name="Liu Z."/>
            <person name="Lyons E."/>
            <person name="Wicker T."/>
            <person name="Salzberg S.L."/>
            <person name="Devos K.M."/>
            <person name="Dvorak J."/>
        </authorList>
    </citation>
    <scope>NUCLEOTIDE SEQUENCE [LARGE SCALE GENOMIC DNA]</scope>
    <source>
        <strain evidence="2">cv. AL8/78</strain>
    </source>
</reference>
<reference evidence="2" key="5">
    <citation type="journal article" date="2021" name="G3 (Bethesda)">
        <title>Aegilops tauschii genome assembly Aet v5.0 features greater sequence contiguity and improved annotation.</title>
        <authorList>
            <person name="Wang L."/>
            <person name="Zhu T."/>
            <person name="Rodriguez J.C."/>
            <person name="Deal K.R."/>
            <person name="Dubcovsky J."/>
            <person name="McGuire P.E."/>
            <person name="Lux T."/>
            <person name="Spannagl M."/>
            <person name="Mayer K.F.X."/>
            <person name="Baldrich P."/>
            <person name="Meyers B.C."/>
            <person name="Huo N."/>
            <person name="Gu Y.Q."/>
            <person name="Zhou H."/>
            <person name="Devos K.M."/>
            <person name="Bennetzen J.L."/>
            <person name="Unver T."/>
            <person name="Budak H."/>
            <person name="Gulick P.J."/>
            <person name="Galiba G."/>
            <person name="Kalapos B."/>
            <person name="Nelson D.R."/>
            <person name="Li P."/>
            <person name="You F.M."/>
            <person name="Luo M.C."/>
            <person name="Dvorak J."/>
        </authorList>
    </citation>
    <scope>NUCLEOTIDE SEQUENCE [LARGE SCALE GENOMIC DNA]</scope>
    <source>
        <strain evidence="2">cv. AL8/78</strain>
    </source>
</reference>
<keyword evidence="3" id="KW-1185">Reference proteome</keyword>
<accession>A0A453S2X5</accession>
<dbReference type="InterPro" id="IPR026960">
    <property type="entry name" value="RVT-Znf"/>
</dbReference>
<name>A0A453S2X5_AEGTS</name>
<reference evidence="2" key="4">
    <citation type="submission" date="2019-03" db="UniProtKB">
        <authorList>
            <consortium name="EnsemblPlants"/>
        </authorList>
    </citation>
    <scope>IDENTIFICATION</scope>
</reference>
<evidence type="ECO:0000259" key="1">
    <source>
        <dbReference type="Pfam" id="PF13966"/>
    </source>
</evidence>
<reference evidence="3" key="1">
    <citation type="journal article" date="2014" name="Science">
        <title>Ancient hybridizations among the ancestral genomes of bread wheat.</title>
        <authorList>
            <consortium name="International Wheat Genome Sequencing Consortium,"/>
            <person name="Marcussen T."/>
            <person name="Sandve S.R."/>
            <person name="Heier L."/>
            <person name="Spannagl M."/>
            <person name="Pfeifer M."/>
            <person name="Jakobsen K.S."/>
            <person name="Wulff B.B."/>
            <person name="Steuernagel B."/>
            <person name="Mayer K.F."/>
            <person name="Olsen O.A."/>
        </authorList>
    </citation>
    <scope>NUCLEOTIDE SEQUENCE [LARGE SCALE GENOMIC DNA]</scope>
    <source>
        <strain evidence="3">cv. AL8/78</strain>
    </source>
</reference>
<reference evidence="3" key="2">
    <citation type="journal article" date="2017" name="Nat. Plants">
        <title>The Aegilops tauschii genome reveals multiple impacts of transposons.</title>
        <authorList>
            <person name="Zhao G."/>
            <person name="Zou C."/>
            <person name="Li K."/>
            <person name="Wang K."/>
            <person name="Li T."/>
            <person name="Gao L."/>
            <person name="Zhang X."/>
            <person name="Wang H."/>
            <person name="Yang Z."/>
            <person name="Liu X."/>
            <person name="Jiang W."/>
            <person name="Mao L."/>
            <person name="Kong X."/>
            <person name="Jiao Y."/>
            <person name="Jia J."/>
        </authorList>
    </citation>
    <scope>NUCLEOTIDE SEQUENCE [LARGE SCALE GENOMIC DNA]</scope>
    <source>
        <strain evidence="3">cv. AL8/78</strain>
    </source>
</reference>
<dbReference type="EnsemblPlants" id="AET7Gv20797800.26">
    <property type="protein sequence ID" value="AET7Gv20797800.26"/>
    <property type="gene ID" value="AET7Gv20797800"/>
</dbReference>
<proteinExistence type="predicted"/>
<protein>
    <recommendedName>
        <fullName evidence="1">Reverse transcriptase zinc-binding domain-containing protein</fullName>
    </recommendedName>
</protein>
<organism evidence="2 3">
    <name type="scientific">Aegilops tauschii subsp. strangulata</name>
    <name type="common">Goatgrass</name>
    <dbReference type="NCBI Taxonomy" id="200361"/>
    <lineage>
        <taxon>Eukaryota</taxon>
        <taxon>Viridiplantae</taxon>
        <taxon>Streptophyta</taxon>
        <taxon>Embryophyta</taxon>
        <taxon>Tracheophyta</taxon>
        <taxon>Spermatophyta</taxon>
        <taxon>Magnoliopsida</taxon>
        <taxon>Liliopsida</taxon>
        <taxon>Poales</taxon>
        <taxon>Poaceae</taxon>
        <taxon>BOP clade</taxon>
        <taxon>Pooideae</taxon>
        <taxon>Triticodae</taxon>
        <taxon>Triticeae</taxon>
        <taxon>Triticinae</taxon>
        <taxon>Aegilops</taxon>
    </lineage>
</organism>
<dbReference type="Gramene" id="AET7Gv20797800.26">
    <property type="protein sequence ID" value="AET7Gv20797800.26"/>
    <property type="gene ID" value="AET7Gv20797800"/>
</dbReference>